<accession>A0A0B2W3Q9</accession>
<reference evidence="2 3" key="1">
    <citation type="submission" date="2014-11" db="EMBL/GenBank/DDBJ databases">
        <title>Genetic blueprint of the zoonotic pathogen Toxocara canis.</title>
        <authorList>
            <person name="Zhu X.-Q."/>
            <person name="Korhonen P.K."/>
            <person name="Cai H."/>
            <person name="Young N.D."/>
            <person name="Nejsum P."/>
            <person name="von Samson-Himmelstjerna G."/>
            <person name="Boag P.R."/>
            <person name="Tan P."/>
            <person name="Li Q."/>
            <person name="Min J."/>
            <person name="Yang Y."/>
            <person name="Wang X."/>
            <person name="Fang X."/>
            <person name="Hall R.S."/>
            <person name="Hofmann A."/>
            <person name="Sternberg P.W."/>
            <person name="Jex A.R."/>
            <person name="Gasser R.B."/>
        </authorList>
    </citation>
    <scope>NUCLEOTIDE SEQUENCE [LARGE SCALE GENOMIC DNA]</scope>
    <source>
        <strain evidence="2">PN_DK_2014</strain>
    </source>
</reference>
<feature type="compositionally biased region" description="Basic and acidic residues" evidence="1">
    <location>
        <begin position="97"/>
        <end position="108"/>
    </location>
</feature>
<dbReference type="OrthoDB" id="10576447at2759"/>
<sequence length="172" mass="20184">MPAPVSGVPTPPRSSTFAFFQHQKLENPDSFTCDFHIHDPHPVKRHMDVNWQALLEDGAPLPKRKVDRMSARLDKVHISPGQNPHHTNWRKRHHRRETFEEIEQRLTDSSDDEMSDDNEPCSSKKEKVYSEEQSVQLSDELKKFIKRSIEKPVIIPRQVQVLMLEKIRSQFQ</sequence>
<gene>
    <name evidence="2" type="ORF">Tcan_17747</name>
</gene>
<keyword evidence="3" id="KW-1185">Reference proteome</keyword>
<comment type="caution">
    <text evidence="2">The sequence shown here is derived from an EMBL/GenBank/DDBJ whole genome shotgun (WGS) entry which is preliminary data.</text>
</comment>
<feature type="compositionally biased region" description="Basic residues" evidence="1">
    <location>
        <begin position="87"/>
        <end position="96"/>
    </location>
</feature>
<name>A0A0B2W3Q9_TOXCA</name>
<evidence type="ECO:0000313" key="2">
    <source>
        <dbReference type="EMBL" id="KHN88623.1"/>
    </source>
</evidence>
<dbReference type="EMBL" id="JPKZ01000200">
    <property type="protein sequence ID" value="KHN88623.1"/>
    <property type="molecule type" value="Genomic_DNA"/>
</dbReference>
<protein>
    <submittedName>
        <fullName evidence="2">Uncharacterized protein</fullName>
    </submittedName>
</protein>
<organism evidence="2 3">
    <name type="scientific">Toxocara canis</name>
    <name type="common">Canine roundworm</name>
    <dbReference type="NCBI Taxonomy" id="6265"/>
    <lineage>
        <taxon>Eukaryota</taxon>
        <taxon>Metazoa</taxon>
        <taxon>Ecdysozoa</taxon>
        <taxon>Nematoda</taxon>
        <taxon>Chromadorea</taxon>
        <taxon>Rhabditida</taxon>
        <taxon>Spirurina</taxon>
        <taxon>Ascaridomorpha</taxon>
        <taxon>Ascaridoidea</taxon>
        <taxon>Toxocaridae</taxon>
        <taxon>Toxocara</taxon>
    </lineage>
</organism>
<evidence type="ECO:0000256" key="1">
    <source>
        <dbReference type="SAM" id="MobiDB-lite"/>
    </source>
</evidence>
<proteinExistence type="predicted"/>
<feature type="compositionally biased region" description="Acidic residues" evidence="1">
    <location>
        <begin position="109"/>
        <end position="119"/>
    </location>
</feature>
<evidence type="ECO:0000313" key="3">
    <source>
        <dbReference type="Proteomes" id="UP000031036"/>
    </source>
</evidence>
<feature type="region of interest" description="Disordered" evidence="1">
    <location>
        <begin position="74"/>
        <end position="133"/>
    </location>
</feature>
<dbReference type="AlphaFoldDB" id="A0A0B2W3Q9"/>
<dbReference type="Proteomes" id="UP000031036">
    <property type="component" value="Unassembled WGS sequence"/>
</dbReference>